<accession>A0A816YPQ1</accession>
<feature type="compositionally biased region" description="Acidic residues" evidence="1">
    <location>
        <begin position="50"/>
        <end position="64"/>
    </location>
</feature>
<organism evidence="2">
    <name type="scientific">Brassica napus</name>
    <name type="common">Rape</name>
    <dbReference type="NCBI Taxonomy" id="3708"/>
    <lineage>
        <taxon>Eukaryota</taxon>
        <taxon>Viridiplantae</taxon>
        <taxon>Streptophyta</taxon>
        <taxon>Embryophyta</taxon>
        <taxon>Tracheophyta</taxon>
        <taxon>Spermatophyta</taxon>
        <taxon>Magnoliopsida</taxon>
        <taxon>eudicotyledons</taxon>
        <taxon>Gunneridae</taxon>
        <taxon>Pentapetalae</taxon>
        <taxon>rosids</taxon>
        <taxon>malvids</taxon>
        <taxon>Brassicales</taxon>
        <taxon>Brassicaceae</taxon>
        <taxon>Brassiceae</taxon>
        <taxon>Brassica</taxon>
    </lineage>
</organism>
<dbReference type="EMBL" id="HG994361">
    <property type="protein sequence ID" value="CAF2165866.1"/>
    <property type="molecule type" value="Genomic_DNA"/>
</dbReference>
<evidence type="ECO:0000313" key="2">
    <source>
        <dbReference type="EMBL" id="CAF2165866.1"/>
    </source>
</evidence>
<feature type="compositionally biased region" description="Basic residues" evidence="1">
    <location>
        <begin position="1"/>
        <end position="25"/>
    </location>
</feature>
<name>A0A816YPQ1_BRANA</name>
<proteinExistence type="predicted"/>
<protein>
    <submittedName>
        <fullName evidence="2">(rape) hypothetical protein</fullName>
    </submittedName>
</protein>
<dbReference type="Proteomes" id="UP001295469">
    <property type="component" value="Chromosome A07"/>
</dbReference>
<reference evidence="2" key="1">
    <citation type="submission" date="2021-01" db="EMBL/GenBank/DDBJ databases">
        <authorList>
            <consortium name="Genoscope - CEA"/>
            <person name="William W."/>
        </authorList>
    </citation>
    <scope>NUCLEOTIDE SEQUENCE</scope>
</reference>
<evidence type="ECO:0000256" key="1">
    <source>
        <dbReference type="SAM" id="MobiDB-lite"/>
    </source>
</evidence>
<sequence length="123" mass="13696">MRRGGRGGRGGRRGRRDASRGRTRRSSGSGGSGGKRASSGMRGTNAAVDREEDENAPEDGDALDASEREESLEKSSGWWEKMSWRSWASRRLITWWRRLAVEVGDPEASARRRDISASEREES</sequence>
<feature type="region of interest" description="Disordered" evidence="1">
    <location>
        <begin position="1"/>
        <end position="77"/>
    </location>
</feature>
<gene>
    <name evidence="2" type="ORF">DARMORV10_A07P19610.1</name>
</gene>
<dbReference type="AlphaFoldDB" id="A0A816YPQ1"/>